<dbReference type="InterPro" id="IPR026059">
    <property type="entry name" value="Rab3GAP2"/>
</dbReference>
<feature type="domain" description="Rab3GAP regulatory subunit C-terminal" evidence="6">
    <location>
        <begin position="760"/>
        <end position="954"/>
    </location>
</feature>
<dbReference type="Proteomes" id="UP000014500">
    <property type="component" value="Unassembled WGS sequence"/>
</dbReference>
<evidence type="ECO:0000259" key="5">
    <source>
        <dbReference type="Pfam" id="PF14655"/>
    </source>
</evidence>
<keyword evidence="4" id="KW-0963">Cytoplasm</keyword>
<sequence length="1326" mass="147969">MSCCIKPLAAFSDFNAVKRFLRPSDGQESEVGWDDVSWKWDESDADVVAFEKRTEESWLQDCFISYSPAGDCLVLATTERLVCMTLKWDMHEPGDIKAKFVIQFESNLVEDIKDEISSVLCLPLASQKRTSHGSPDWTCVIVGFSSGHVRMYTETGVQLFSQLFHEGTVTKIKCQTYEPPRHTKDPEHSEELFIIYPRAIVTIDGFSLIQTLRACRNQVARATAIGVDMNAPPPLAYKKWGFHDQEKVVDCENVGLIPPNTFDHLQTASLLGGFTSKPRNAIPVATLFLGSGQFPYLAFYYAIEGSAQPFMSEVVTAVASKLKSVLFSAASGFFGNFSKSSSEERIIKPKIEPATPLACRFGLPDARRLGDSIIVSPNKRVAVVTDTFGRIVLVDTHQGIIVRMWKGYRDAQCGWMEVTEDTHQMDKEKVTSIPRIALFLVIYAPRRGLLEIWTAQQGPRIAAFNVSKTARLLCPAYSMMGINAVVASNHGHKLAQCFLLDVDGSLKTICTPFHYALSDKNSKCAQSLHLLKKLKITLKETEVRHDSEKNEIVKILLTIKTPNIRKQALETVVKSDKIQADFLTNVMNILLEQLESQGMDSLDFESKLVLESCHRLKTLLKFYCGTREIELNSCEETVEPTPDNTSLQILLAAVLHQSEAELEHLISILKRHTHDKKTKTVYFADNKVLTVAKFLSYFSVFVSCLEKGVSINAIELVDGLEPDALAILGRFLFHQSLTNSSCLEKLKPVIVECSLSPERLMTVLMHFWLNESSTLISTHCLINLSTLVKFISSLSDLQFLAVTSNETSSWWQTVRSILCQTTNVPMAFAAALVCRGVSVMFAPTLESESKASGDTGEKTEATTSKDDTEWESISIDALQWNVLVKQLEDLTVLHALFGFKLENTEECLQIEVSCNSLLDKGRGIVSELIAKWLIYANLDTKLLKIDGEETNTPEIAKEATRVVNRDECLGEIIGLACLIWHMNLSKMFTATALLMEKVAKVPKERLCRRDIGISDTILIKFVGCCTDILDILMDANVIAESESAPVFDYEDLWQSTQGPNPLVELAINQKAANYSLLCHHYQLALSMQMMVTFGIKSVRLISLYDTKGKSAFFRELDTYPQISSGRGLDDTIINSRRQFLCKVISAAVQSIPEPIPDPHQSENSSIPAITVDHSGMSFWVGRVIELAKMWEMDLDFLRRHHVCELYNSGLDSLAEEMLPSVSDRIVLGSQLILLAGQRLGCALKEKYTTVEVLARLSPNLTSWIKSLDQSTLRCLNPPLTMTAALIGNIINHLPDGDSQYQMAFALIDAVNALLEFSDEIALRNKN</sequence>
<keyword evidence="8" id="KW-1185">Reference proteome</keyword>
<accession>T1IPV9</accession>
<dbReference type="PANTHER" id="PTHR12472">
    <property type="entry name" value="RAB3-GAP REGULATORY DOMAIN"/>
    <property type="match status" value="1"/>
</dbReference>
<evidence type="ECO:0000313" key="7">
    <source>
        <dbReference type="EnsemblMetazoa" id="SMAR003065-PA"/>
    </source>
</evidence>
<dbReference type="eggNOG" id="KOG2727">
    <property type="taxonomic scope" value="Eukaryota"/>
</dbReference>
<evidence type="ECO:0000259" key="6">
    <source>
        <dbReference type="Pfam" id="PF14656"/>
    </source>
</evidence>
<dbReference type="HOGENOM" id="CLU_006591_0_0_1"/>
<dbReference type="EMBL" id="JH431265">
    <property type="status" value="NOT_ANNOTATED_CDS"/>
    <property type="molecule type" value="Genomic_DNA"/>
</dbReference>
<protein>
    <recommendedName>
        <fullName evidence="9">Rab3-GAP regulatory subunit N-terminal domain-containing protein</fullName>
    </recommendedName>
</protein>
<evidence type="ECO:0000256" key="2">
    <source>
        <dbReference type="ARBA" id="ARBA00008153"/>
    </source>
</evidence>
<dbReference type="PhylomeDB" id="T1IPV9"/>
<dbReference type="InterPro" id="IPR032839">
    <property type="entry name" value="RAB3GAP_N"/>
</dbReference>
<name>T1IPV9_STRMM</name>
<dbReference type="GO" id="GO:0005096">
    <property type="term" value="F:GTPase activator activity"/>
    <property type="evidence" value="ECO:0007669"/>
    <property type="project" value="UniProtKB-KW"/>
</dbReference>
<proteinExistence type="inferred from homology"/>
<organism evidence="7 8">
    <name type="scientific">Strigamia maritima</name>
    <name type="common">European centipede</name>
    <name type="synonym">Geophilus maritimus</name>
    <dbReference type="NCBI Taxonomy" id="126957"/>
    <lineage>
        <taxon>Eukaryota</taxon>
        <taxon>Metazoa</taxon>
        <taxon>Ecdysozoa</taxon>
        <taxon>Arthropoda</taxon>
        <taxon>Myriapoda</taxon>
        <taxon>Chilopoda</taxon>
        <taxon>Pleurostigmophora</taxon>
        <taxon>Geophilomorpha</taxon>
        <taxon>Linotaeniidae</taxon>
        <taxon>Strigamia</taxon>
    </lineage>
</organism>
<feature type="domain" description="Rab3-GAP regulatory subunit N-terminal" evidence="5">
    <location>
        <begin position="58"/>
        <end position="473"/>
    </location>
</feature>
<evidence type="ECO:0000313" key="8">
    <source>
        <dbReference type="Proteomes" id="UP000014500"/>
    </source>
</evidence>
<evidence type="ECO:0000256" key="1">
    <source>
        <dbReference type="ARBA" id="ARBA00004496"/>
    </source>
</evidence>
<comment type="subcellular location">
    <subcellularLocation>
        <location evidence="1">Cytoplasm</location>
    </subcellularLocation>
</comment>
<dbReference type="Pfam" id="PF14656">
    <property type="entry name" value="RAB3GAP2_C"/>
    <property type="match status" value="2"/>
</dbReference>
<dbReference type="GO" id="GO:0005737">
    <property type="term" value="C:cytoplasm"/>
    <property type="evidence" value="ECO:0007669"/>
    <property type="project" value="UniProtKB-SubCell"/>
</dbReference>
<reference evidence="7" key="2">
    <citation type="submission" date="2015-02" db="UniProtKB">
        <authorList>
            <consortium name="EnsemblMetazoa"/>
        </authorList>
    </citation>
    <scope>IDENTIFICATION</scope>
</reference>
<dbReference type="PANTHER" id="PTHR12472:SF0">
    <property type="entry name" value="RAB3 GTPASE-ACTIVATING PROTEIN NON-CATALYTIC SUBUNIT"/>
    <property type="match status" value="1"/>
</dbReference>
<dbReference type="STRING" id="126957.T1IPV9"/>
<feature type="domain" description="Rab3GAP regulatory subunit C-terminal" evidence="6">
    <location>
        <begin position="974"/>
        <end position="1294"/>
    </location>
</feature>
<dbReference type="InterPro" id="IPR029257">
    <property type="entry name" value="RAB3GAP2_C"/>
</dbReference>
<dbReference type="OMA" id="SWCGELE"/>
<reference evidence="8" key="1">
    <citation type="submission" date="2011-05" db="EMBL/GenBank/DDBJ databases">
        <authorList>
            <person name="Richards S.R."/>
            <person name="Qu J."/>
            <person name="Jiang H."/>
            <person name="Jhangiani S.N."/>
            <person name="Agravi P."/>
            <person name="Goodspeed R."/>
            <person name="Gross S."/>
            <person name="Mandapat C."/>
            <person name="Jackson L."/>
            <person name="Mathew T."/>
            <person name="Pu L."/>
            <person name="Thornton R."/>
            <person name="Saada N."/>
            <person name="Wilczek-Boney K.B."/>
            <person name="Lee S."/>
            <person name="Kovar C."/>
            <person name="Wu Y."/>
            <person name="Scherer S.E."/>
            <person name="Worley K.C."/>
            <person name="Muzny D.M."/>
            <person name="Gibbs R."/>
        </authorList>
    </citation>
    <scope>NUCLEOTIDE SEQUENCE</scope>
    <source>
        <strain evidence="8">Brora</strain>
    </source>
</reference>
<comment type="similarity">
    <text evidence="2">Belongs to the Rab3-GAP regulatory subunit family.</text>
</comment>
<evidence type="ECO:0000256" key="4">
    <source>
        <dbReference type="ARBA" id="ARBA00022490"/>
    </source>
</evidence>
<evidence type="ECO:0000256" key="3">
    <source>
        <dbReference type="ARBA" id="ARBA00022468"/>
    </source>
</evidence>
<evidence type="ECO:0008006" key="9">
    <source>
        <dbReference type="Google" id="ProtNLM"/>
    </source>
</evidence>
<keyword evidence="3" id="KW-0343">GTPase activation</keyword>
<dbReference type="Pfam" id="PF14655">
    <property type="entry name" value="RAB3GAP2_N"/>
    <property type="match status" value="1"/>
</dbReference>
<dbReference type="EnsemblMetazoa" id="SMAR003065-RA">
    <property type="protein sequence ID" value="SMAR003065-PA"/>
    <property type="gene ID" value="SMAR003065"/>
</dbReference>